<dbReference type="PROSITE" id="PS00041">
    <property type="entry name" value="HTH_ARAC_FAMILY_1"/>
    <property type="match status" value="1"/>
</dbReference>
<evidence type="ECO:0000256" key="2">
    <source>
        <dbReference type="ARBA" id="ARBA00023125"/>
    </source>
</evidence>
<accession>A0ABV5KLU1</accession>
<gene>
    <name evidence="5" type="ORF">ACFFSY_09750</name>
</gene>
<keyword evidence="2" id="KW-0238">DNA-binding</keyword>
<keyword evidence="1" id="KW-0805">Transcription regulation</keyword>
<organism evidence="5 6">
    <name type="scientific">Paenibacillus aurantiacus</name>
    <dbReference type="NCBI Taxonomy" id="1936118"/>
    <lineage>
        <taxon>Bacteria</taxon>
        <taxon>Bacillati</taxon>
        <taxon>Bacillota</taxon>
        <taxon>Bacilli</taxon>
        <taxon>Bacillales</taxon>
        <taxon>Paenibacillaceae</taxon>
        <taxon>Paenibacillus</taxon>
    </lineage>
</organism>
<evidence type="ECO:0000256" key="3">
    <source>
        <dbReference type="ARBA" id="ARBA00023163"/>
    </source>
</evidence>
<feature type="domain" description="HTH araC/xylS-type" evidence="4">
    <location>
        <begin position="178"/>
        <end position="276"/>
    </location>
</feature>
<evidence type="ECO:0000256" key="1">
    <source>
        <dbReference type="ARBA" id="ARBA00023015"/>
    </source>
</evidence>
<evidence type="ECO:0000313" key="6">
    <source>
        <dbReference type="Proteomes" id="UP001589747"/>
    </source>
</evidence>
<dbReference type="Gene3D" id="1.10.10.60">
    <property type="entry name" value="Homeodomain-like"/>
    <property type="match status" value="2"/>
</dbReference>
<dbReference type="Proteomes" id="UP001589747">
    <property type="component" value="Unassembled WGS sequence"/>
</dbReference>
<reference evidence="5 6" key="1">
    <citation type="submission" date="2024-09" db="EMBL/GenBank/DDBJ databases">
        <authorList>
            <person name="Sun Q."/>
            <person name="Mori K."/>
        </authorList>
    </citation>
    <scope>NUCLEOTIDE SEQUENCE [LARGE SCALE GENOMIC DNA]</scope>
    <source>
        <strain evidence="5 6">TISTR 2452</strain>
    </source>
</reference>
<evidence type="ECO:0000259" key="4">
    <source>
        <dbReference type="PROSITE" id="PS01124"/>
    </source>
</evidence>
<dbReference type="InterPro" id="IPR009057">
    <property type="entry name" value="Homeodomain-like_sf"/>
</dbReference>
<name>A0ABV5KLU1_9BACL</name>
<dbReference type="PANTHER" id="PTHR43280">
    <property type="entry name" value="ARAC-FAMILY TRANSCRIPTIONAL REGULATOR"/>
    <property type="match status" value="1"/>
</dbReference>
<dbReference type="Pfam" id="PF07883">
    <property type="entry name" value="Cupin_2"/>
    <property type="match status" value="1"/>
</dbReference>
<keyword evidence="6" id="KW-1185">Reference proteome</keyword>
<dbReference type="PANTHER" id="PTHR43280:SF2">
    <property type="entry name" value="HTH-TYPE TRANSCRIPTIONAL REGULATOR EXSA"/>
    <property type="match status" value="1"/>
</dbReference>
<dbReference type="InterPro" id="IPR013096">
    <property type="entry name" value="Cupin_2"/>
</dbReference>
<evidence type="ECO:0000313" key="5">
    <source>
        <dbReference type="EMBL" id="MFB9326195.1"/>
    </source>
</evidence>
<dbReference type="SMART" id="SM00342">
    <property type="entry name" value="HTH_ARAC"/>
    <property type="match status" value="1"/>
</dbReference>
<sequence length="281" mass="31951">MAHSEDHFVVSIERFKPHTFESDEGDGLFISHSHAYDELTLILAGEGYYSSPEQNLKVGAGDLIRIPSGLHHGFVCTAPWQGVSVHFRHDKLPVHCQYLFHASREPNRIHSTQLGEGDLRWASISLEQMEREWRAERPGPDSASCLRIALETLLLLFQRNHGNAKQTSESGNDQAIIQEVVKEIHARYYSSVTVHELAARHYLSESNLRKKFAETMGVSPKQYIISLRLMEAKRLLQQTDKAIESISSEVGFTSSSRFYDFFVKSEGITPLEWRKQALQSV</sequence>
<dbReference type="InterPro" id="IPR014710">
    <property type="entry name" value="RmlC-like_jellyroll"/>
</dbReference>
<dbReference type="EMBL" id="JBHMDO010000017">
    <property type="protein sequence ID" value="MFB9326195.1"/>
    <property type="molecule type" value="Genomic_DNA"/>
</dbReference>
<dbReference type="InterPro" id="IPR018062">
    <property type="entry name" value="HTH_AraC-typ_CS"/>
</dbReference>
<dbReference type="SUPFAM" id="SSF51215">
    <property type="entry name" value="Regulatory protein AraC"/>
    <property type="match status" value="1"/>
</dbReference>
<protein>
    <submittedName>
        <fullName evidence="5">Helix-turn-helix domain-containing protein</fullName>
    </submittedName>
</protein>
<proteinExistence type="predicted"/>
<keyword evidence="3" id="KW-0804">Transcription</keyword>
<dbReference type="SUPFAM" id="SSF46689">
    <property type="entry name" value="Homeodomain-like"/>
    <property type="match status" value="2"/>
</dbReference>
<dbReference type="InterPro" id="IPR018060">
    <property type="entry name" value="HTH_AraC"/>
</dbReference>
<dbReference type="RefSeq" id="WP_377493250.1">
    <property type="nucleotide sequence ID" value="NZ_JBHMDO010000017.1"/>
</dbReference>
<dbReference type="Pfam" id="PF12833">
    <property type="entry name" value="HTH_18"/>
    <property type="match status" value="1"/>
</dbReference>
<dbReference type="Gene3D" id="2.60.120.10">
    <property type="entry name" value="Jelly Rolls"/>
    <property type="match status" value="1"/>
</dbReference>
<dbReference type="InterPro" id="IPR037923">
    <property type="entry name" value="HTH-like"/>
</dbReference>
<comment type="caution">
    <text evidence="5">The sequence shown here is derived from an EMBL/GenBank/DDBJ whole genome shotgun (WGS) entry which is preliminary data.</text>
</comment>
<dbReference type="PROSITE" id="PS01124">
    <property type="entry name" value="HTH_ARAC_FAMILY_2"/>
    <property type="match status" value="1"/>
</dbReference>